<name>B0MUP3_9BACT</name>
<dbReference type="Pfam" id="PF21688">
    <property type="entry name" value="FAD-depend_C"/>
    <property type="match status" value="1"/>
</dbReference>
<dbReference type="InterPro" id="IPR002938">
    <property type="entry name" value="FAD-bd"/>
</dbReference>
<dbReference type="Gene3D" id="3.50.50.60">
    <property type="entry name" value="FAD/NAD(P)-binding domain"/>
    <property type="match status" value="2"/>
</dbReference>
<dbReference type="InterPro" id="IPR049516">
    <property type="entry name" value="FAD-depend_C"/>
</dbReference>
<dbReference type="PANTHER" id="PTHR42842">
    <property type="entry name" value="FAD/NAD(P)-BINDING OXIDOREDUCTASE"/>
    <property type="match status" value="1"/>
</dbReference>
<dbReference type="PIRSF" id="PIRSF038984">
    <property type="entry name" value="FAD_binding_protein"/>
    <property type="match status" value="1"/>
</dbReference>
<dbReference type="HOGENOM" id="CLU_028644_3_0_10"/>
<accession>B0MUP3</accession>
<dbReference type="AlphaFoldDB" id="B0MUP3"/>
<dbReference type="Proteomes" id="UP000005819">
    <property type="component" value="Unassembled WGS sequence"/>
</dbReference>
<keyword evidence="4" id="KW-1185">Reference proteome</keyword>
<sequence>MKRVLSFAKLPENERNRAGLSAKITGSVPVLCKDKESKRQAKQIRACPSRLLSVGKDNEKTFFSNGCRAILPIFGYFCKLFQSIMPYKLTLVLTPKQAADVKYYTEQAARRAGVAEQDVALVRVVGRSIDARQRQPKVNLTLEVYADCEPQPAPVHFDYPSVAGRTEVVIVGSGPAGLFTALRLIERGYRPVILERGRDVSARKRDIAQINRNGAVDPDSNYAFGEGGAGTFSDGKLFTRSKKRGDYNKALQTLVFHGATPEILYESHPHIGTDKLPRVISNIRRTILEAGGSFVFDARVTDVELHDDRVKGVWVGDTLYEGAAVVLATGHSARDIYELLHRRGVRLEAKPFAMGVRIEHPQALIDSIQYHCESRGEYLPAASYSLVSQEGGRGVYSFCMCPGGFIVPAMTDAAESVVNGMSPSGRNSVFANSGLVTEVRLADFEHLRAEWGELAGLKFQQQFERLARQYGGEHQIAPAQRVADFVAGRASGSLPRTSYIPGVVPSRLDKWMPGFIASSLRAGIATFGRRMRGFLTNEALVVGVESRTSTPVRIPRDAQTLMHPEVAGLFPAGEGAGYAGGIISAALDGERIADAVVNYLKK</sequence>
<dbReference type="PRINTS" id="PR00419">
    <property type="entry name" value="ADXRDTASE"/>
</dbReference>
<reference evidence="3" key="1">
    <citation type="submission" date="2007-10" db="EMBL/GenBank/DDBJ databases">
        <authorList>
            <person name="Fulton L."/>
            <person name="Clifton S."/>
            <person name="Fulton B."/>
            <person name="Xu J."/>
            <person name="Minx P."/>
            <person name="Pepin K.H."/>
            <person name="Johnson M."/>
            <person name="Thiruvilangam P."/>
            <person name="Bhonagiri V."/>
            <person name="Nash W.E."/>
            <person name="Mardis E.R."/>
            <person name="Wilson R.K."/>
        </authorList>
    </citation>
    <scope>NUCLEOTIDE SEQUENCE [LARGE SCALE GENOMIC DNA]</scope>
    <source>
        <strain evidence="3">DSM 17216</strain>
    </source>
</reference>
<gene>
    <name evidence="3" type="ORF">ALIPUT_00804</name>
</gene>
<organism evidence="3 4">
    <name type="scientific">Alistipes putredinis DSM 17216</name>
    <dbReference type="NCBI Taxonomy" id="445970"/>
    <lineage>
        <taxon>Bacteria</taxon>
        <taxon>Pseudomonadati</taxon>
        <taxon>Bacteroidota</taxon>
        <taxon>Bacteroidia</taxon>
        <taxon>Bacteroidales</taxon>
        <taxon>Rikenellaceae</taxon>
        <taxon>Alistipes</taxon>
    </lineage>
</organism>
<evidence type="ECO:0000259" key="1">
    <source>
        <dbReference type="Pfam" id="PF01494"/>
    </source>
</evidence>
<dbReference type="InterPro" id="IPR028348">
    <property type="entry name" value="FAD-binding_protein"/>
</dbReference>
<dbReference type="GO" id="GO:0071949">
    <property type="term" value="F:FAD binding"/>
    <property type="evidence" value="ECO:0007669"/>
    <property type="project" value="InterPro"/>
</dbReference>
<evidence type="ECO:0000313" key="3">
    <source>
        <dbReference type="EMBL" id="EDS03751.1"/>
    </source>
</evidence>
<dbReference type="SUPFAM" id="SSF51905">
    <property type="entry name" value="FAD/NAD(P)-binding domain"/>
    <property type="match status" value="1"/>
</dbReference>
<reference evidence="3" key="2">
    <citation type="submission" date="2013-09" db="EMBL/GenBank/DDBJ databases">
        <title>Draft genome sequence of Alistipes putredinis (DSM 17216).</title>
        <authorList>
            <person name="Sudarsanam P."/>
            <person name="Ley R."/>
            <person name="Guruge J."/>
            <person name="Turnbaugh P.J."/>
            <person name="Mahowald M."/>
            <person name="Liep D."/>
            <person name="Gordon J."/>
        </authorList>
    </citation>
    <scope>NUCLEOTIDE SEQUENCE</scope>
    <source>
        <strain evidence="3">DSM 17216</strain>
    </source>
</reference>
<proteinExistence type="predicted"/>
<dbReference type="PANTHER" id="PTHR42842:SF3">
    <property type="entry name" value="FAD_NAD(P)-BINDING OXIDOREDUCTASE FAMILY PROTEIN"/>
    <property type="match status" value="1"/>
</dbReference>
<feature type="domain" description="FAD-binding" evidence="1">
    <location>
        <begin position="165"/>
        <end position="203"/>
    </location>
</feature>
<comment type="caution">
    <text evidence="3">The sequence shown here is derived from an EMBL/GenBank/DDBJ whole genome shotgun (WGS) entry which is preliminary data.</text>
</comment>
<evidence type="ECO:0000259" key="2">
    <source>
        <dbReference type="Pfam" id="PF21688"/>
    </source>
</evidence>
<evidence type="ECO:0000313" key="4">
    <source>
        <dbReference type="Proteomes" id="UP000005819"/>
    </source>
</evidence>
<dbReference type="Pfam" id="PF01494">
    <property type="entry name" value="FAD_binding_3"/>
    <property type="match status" value="1"/>
</dbReference>
<dbReference type="eggNOG" id="COG2509">
    <property type="taxonomic scope" value="Bacteria"/>
</dbReference>
<dbReference type="EMBL" id="ABFK02000017">
    <property type="protein sequence ID" value="EDS03751.1"/>
    <property type="molecule type" value="Genomic_DNA"/>
</dbReference>
<dbReference type="InterPro" id="IPR036188">
    <property type="entry name" value="FAD/NAD-bd_sf"/>
</dbReference>
<protein>
    <submittedName>
        <fullName evidence="3">FAD dependent oxidoreductase</fullName>
    </submittedName>
</protein>
<feature type="domain" description="FAD-dependent protein C-terminal" evidence="2">
    <location>
        <begin position="351"/>
        <end position="548"/>
    </location>
</feature>